<dbReference type="Pfam" id="PF01844">
    <property type="entry name" value="HNH"/>
    <property type="match status" value="1"/>
</dbReference>
<dbReference type="GO" id="GO:0004519">
    <property type="term" value="F:endonuclease activity"/>
    <property type="evidence" value="ECO:0007669"/>
    <property type="project" value="InterPro"/>
</dbReference>
<proteinExistence type="predicted"/>
<dbReference type="EMBL" id="LR797440">
    <property type="protein sequence ID" value="CAB4216871.1"/>
    <property type="molecule type" value="Genomic_DNA"/>
</dbReference>
<dbReference type="GO" id="GO:0008270">
    <property type="term" value="F:zinc ion binding"/>
    <property type="evidence" value="ECO:0007669"/>
    <property type="project" value="InterPro"/>
</dbReference>
<evidence type="ECO:0000313" key="3">
    <source>
        <dbReference type="EMBL" id="CAB4194072.1"/>
    </source>
</evidence>
<organism evidence="3">
    <name type="scientific">uncultured Caudovirales phage</name>
    <dbReference type="NCBI Taxonomy" id="2100421"/>
    <lineage>
        <taxon>Viruses</taxon>
        <taxon>Duplodnaviria</taxon>
        <taxon>Heunggongvirae</taxon>
        <taxon>Uroviricota</taxon>
        <taxon>Caudoviricetes</taxon>
        <taxon>Peduoviridae</taxon>
        <taxon>Maltschvirus</taxon>
        <taxon>Maltschvirus maltsch</taxon>
    </lineage>
</organism>
<name>A0A6J5RDR0_9CAUD</name>
<evidence type="ECO:0000313" key="2">
    <source>
        <dbReference type="EMBL" id="CAB4173852.1"/>
    </source>
</evidence>
<protein>
    <submittedName>
        <fullName evidence="3">HNHc domain containing protein</fullName>
    </submittedName>
</protein>
<dbReference type="CDD" id="cd00085">
    <property type="entry name" value="HNHc"/>
    <property type="match status" value="1"/>
</dbReference>
<dbReference type="EMBL" id="LR797203">
    <property type="protein sequence ID" value="CAB4194072.1"/>
    <property type="molecule type" value="Genomic_DNA"/>
</dbReference>
<dbReference type="InterPro" id="IPR052892">
    <property type="entry name" value="NA-targeting_endonuclease"/>
</dbReference>
<gene>
    <name evidence="3" type="ORF">UFOVP1255_20</name>
    <name evidence="4" type="ORF">UFOVP1496_3</name>
    <name evidence="2" type="ORF">UFOVP973_15</name>
</gene>
<dbReference type="GO" id="GO:0003676">
    <property type="term" value="F:nucleic acid binding"/>
    <property type="evidence" value="ECO:0007669"/>
    <property type="project" value="InterPro"/>
</dbReference>
<feature type="domain" description="HNH nuclease" evidence="1">
    <location>
        <begin position="18"/>
        <end position="67"/>
    </location>
</feature>
<reference evidence="3" key="1">
    <citation type="submission" date="2020-05" db="EMBL/GenBank/DDBJ databases">
        <authorList>
            <person name="Chiriac C."/>
            <person name="Salcher M."/>
            <person name="Ghai R."/>
            <person name="Kavagutti S V."/>
        </authorList>
    </citation>
    <scope>NUCLEOTIDE SEQUENCE</scope>
</reference>
<dbReference type="EMBL" id="LR796906">
    <property type="protein sequence ID" value="CAB4173852.1"/>
    <property type="molecule type" value="Genomic_DNA"/>
</dbReference>
<dbReference type="InterPro" id="IPR002711">
    <property type="entry name" value="HNH"/>
</dbReference>
<dbReference type="PANTHER" id="PTHR33877">
    <property type="entry name" value="SLL1193 PROTEIN"/>
    <property type="match status" value="1"/>
</dbReference>
<dbReference type="InterPro" id="IPR003615">
    <property type="entry name" value="HNH_nuc"/>
</dbReference>
<dbReference type="SMART" id="SM00507">
    <property type="entry name" value="HNHc"/>
    <property type="match status" value="1"/>
</dbReference>
<dbReference type="Gene3D" id="1.10.30.50">
    <property type="match status" value="1"/>
</dbReference>
<sequence length="106" mass="11938">MNISNVGKAEIGTRRWKKLRARIISRDGACVWCGTQEQLQVDHITPRVMGGTNAEENLQVLCKTCNLKKGKKDPFSARSGHPPFLFEAKLTQTSADFDLFEKESEK</sequence>
<evidence type="ECO:0000313" key="4">
    <source>
        <dbReference type="EMBL" id="CAB4216871.1"/>
    </source>
</evidence>
<dbReference type="PANTHER" id="PTHR33877:SF2">
    <property type="entry name" value="OS07G0170200 PROTEIN"/>
    <property type="match status" value="1"/>
</dbReference>
<accession>A0A6J5RDR0</accession>
<evidence type="ECO:0000259" key="1">
    <source>
        <dbReference type="SMART" id="SM00507"/>
    </source>
</evidence>